<evidence type="ECO:0000259" key="6">
    <source>
        <dbReference type="PROSITE" id="PS51352"/>
    </source>
</evidence>
<evidence type="ECO:0000256" key="4">
    <source>
        <dbReference type="ARBA" id="ARBA00023284"/>
    </source>
</evidence>
<dbReference type="PANTHER" id="PTHR42852">
    <property type="entry name" value="THIOL:DISULFIDE INTERCHANGE PROTEIN DSBE"/>
    <property type="match status" value="1"/>
</dbReference>
<accession>A0A512RKR0</accession>
<dbReference type="InterPro" id="IPR050553">
    <property type="entry name" value="Thioredoxin_ResA/DsbE_sf"/>
</dbReference>
<dbReference type="InterPro" id="IPR036249">
    <property type="entry name" value="Thioredoxin-like_sf"/>
</dbReference>
<dbReference type="Proteomes" id="UP000321436">
    <property type="component" value="Unassembled WGS sequence"/>
</dbReference>
<feature type="chain" id="PRO_5021714304" evidence="5">
    <location>
        <begin position="21"/>
        <end position="403"/>
    </location>
</feature>
<proteinExistence type="predicted"/>
<dbReference type="GO" id="GO:0016209">
    <property type="term" value="F:antioxidant activity"/>
    <property type="evidence" value="ECO:0007669"/>
    <property type="project" value="InterPro"/>
</dbReference>
<evidence type="ECO:0000256" key="5">
    <source>
        <dbReference type="SAM" id="SignalP"/>
    </source>
</evidence>
<dbReference type="GO" id="GO:0030313">
    <property type="term" value="C:cell envelope"/>
    <property type="evidence" value="ECO:0007669"/>
    <property type="project" value="UniProtKB-SubCell"/>
</dbReference>
<evidence type="ECO:0000256" key="2">
    <source>
        <dbReference type="ARBA" id="ARBA00022748"/>
    </source>
</evidence>
<dbReference type="RefSeq" id="WP_146862063.1">
    <property type="nucleotide sequence ID" value="NZ_BKAU01000002.1"/>
</dbReference>
<dbReference type="PROSITE" id="PS51352">
    <property type="entry name" value="THIOREDOXIN_2"/>
    <property type="match status" value="1"/>
</dbReference>
<dbReference type="PANTHER" id="PTHR42852:SF6">
    <property type="entry name" value="THIOL:DISULFIDE INTERCHANGE PROTEIN DSBE"/>
    <property type="match status" value="1"/>
</dbReference>
<keyword evidence="5" id="KW-0732">Signal</keyword>
<name>A0A512RKR0_9BACT</name>
<comment type="subcellular location">
    <subcellularLocation>
        <location evidence="1">Cell envelope</location>
    </subcellularLocation>
</comment>
<evidence type="ECO:0000256" key="3">
    <source>
        <dbReference type="ARBA" id="ARBA00023157"/>
    </source>
</evidence>
<keyword evidence="8" id="KW-1185">Reference proteome</keyword>
<keyword evidence="2" id="KW-0201">Cytochrome c-type biogenesis</keyword>
<dbReference type="InterPro" id="IPR000866">
    <property type="entry name" value="AhpC/TSA"/>
</dbReference>
<dbReference type="GO" id="GO:0017004">
    <property type="term" value="P:cytochrome complex assembly"/>
    <property type="evidence" value="ECO:0007669"/>
    <property type="project" value="UniProtKB-KW"/>
</dbReference>
<dbReference type="Gene3D" id="3.40.30.10">
    <property type="entry name" value="Glutaredoxin"/>
    <property type="match status" value="1"/>
</dbReference>
<feature type="signal peptide" evidence="5">
    <location>
        <begin position="1"/>
        <end position="20"/>
    </location>
</feature>
<dbReference type="OrthoDB" id="9794348at2"/>
<dbReference type="InterPro" id="IPR013766">
    <property type="entry name" value="Thioredoxin_domain"/>
</dbReference>
<organism evidence="7 8">
    <name type="scientific">Chitinophaga cymbidii</name>
    <dbReference type="NCBI Taxonomy" id="1096750"/>
    <lineage>
        <taxon>Bacteria</taxon>
        <taxon>Pseudomonadati</taxon>
        <taxon>Bacteroidota</taxon>
        <taxon>Chitinophagia</taxon>
        <taxon>Chitinophagales</taxon>
        <taxon>Chitinophagaceae</taxon>
        <taxon>Chitinophaga</taxon>
    </lineage>
</organism>
<evidence type="ECO:0000313" key="8">
    <source>
        <dbReference type="Proteomes" id="UP000321436"/>
    </source>
</evidence>
<dbReference type="AlphaFoldDB" id="A0A512RKR0"/>
<evidence type="ECO:0000313" key="7">
    <source>
        <dbReference type="EMBL" id="GEP96294.1"/>
    </source>
</evidence>
<dbReference type="SUPFAM" id="SSF52833">
    <property type="entry name" value="Thioredoxin-like"/>
    <property type="match status" value="1"/>
</dbReference>
<dbReference type="CDD" id="cd02966">
    <property type="entry name" value="TlpA_like_family"/>
    <property type="match status" value="1"/>
</dbReference>
<protein>
    <submittedName>
        <fullName evidence="7">Thiol:disulfide interchange protein</fullName>
    </submittedName>
</protein>
<gene>
    <name evidence="7" type="ORF">CCY01nite_25540</name>
</gene>
<dbReference type="InterPro" id="IPR025380">
    <property type="entry name" value="DUF4369"/>
</dbReference>
<comment type="caution">
    <text evidence="7">The sequence shown here is derived from an EMBL/GenBank/DDBJ whole genome shotgun (WGS) entry which is preliminary data.</text>
</comment>
<keyword evidence="3" id="KW-1015">Disulfide bond</keyword>
<dbReference type="EMBL" id="BKAU01000002">
    <property type="protein sequence ID" value="GEP96294.1"/>
    <property type="molecule type" value="Genomic_DNA"/>
</dbReference>
<dbReference type="GO" id="GO:0016491">
    <property type="term" value="F:oxidoreductase activity"/>
    <property type="evidence" value="ECO:0007669"/>
    <property type="project" value="InterPro"/>
</dbReference>
<keyword evidence="4" id="KW-0676">Redox-active center</keyword>
<evidence type="ECO:0000256" key="1">
    <source>
        <dbReference type="ARBA" id="ARBA00004196"/>
    </source>
</evidence>
<sequence>MLRQTILATLAATLLSASHAPDGFRIKGKISGKVEGKKVYLKYADIPSKTILDSTVIRNGTFTFSGTAATPRFYSIVLKNEEPTNRYYQDRVINLFAENNDNISITAAYDSLKKEIDLYSGGGTSLAAKVSGSASNDLFLQYYRQKKVFDEETDKYFDGYIAYLNPGKGKEKGPRENGMDLCRKMDAVDKKRKAFMTGFVLDHKPSEVLAFIALQTVEQRSMHITEIDRMMEHFAGVTDKGMLTQHFLEKAGSNKQAAVGATVLDFTLQDTTGQSHRLRDYIGNGKYVLFEFWASWCGPCRADIPHLREVYDLYNKKGFEIVSISMDDDKEKWLKAIQEEKMKWTQLSDLKAFDSELAKAYRIRGIPSCLLFDPQGKLVTRNMRGSWMDASLIDMYGDLFPKK</sequence>
<dbReference type="Pfam" id="PF00578">
    <property type="entry name" value="AhpC-TSA"/>
    <property type="match status" value="1"/>
</dbReference>
<feature type="domain" description="Thioredoxin" evidence="6">
    <location>
        <begin position="257"/>
        <end position="401"/>
    </location>
</feature>
<dbReference type="Pfam" id="PF14289">
    <property type="entry name" value="DUF4369"/>
    <property type="match status" value="1"/>
</dbReference>
<reference evidence="7 8" key="1">
    <citation type="submission" date="2019-07" db="EMBL/GenBank/DDBJ databases">
        <title>Whole genome shotgun sequence of Chitinophaga cymbidii NBRC 109752.</title>
        <authorList>
            <person name="Hosoyama A."/>
            <person name="Uohara A."/>
            <person name="Ohji S."/>
            <person name="Ichikawa N."/>
        </authorList>
    </citation>
    <scope>NUCLEOTIDE SEQUENCE [LARGE SCALE GENOMIC DNA]</scope>
    <source>
        <strain evidence="7 8">NBRC 109752</strain>
    </source>
</reference>